<dbReference type="PANTHER" id="PTHR44757:SF2">
    <property type="entry name" value="BIOFILM ARCHITECTURE MAINTENANCE PROTEIN MBAA"/>
    <property type="match status" value="1"/>
</dbReference>
<dbReference type="SMART" id="SM00267">
    <property type="entry name" value="GGDEF"/>
    <property type="match status" value="1"/>
</dbReference>
<dbReference type="NCBIfam" id="TIGR00254">
    <property type="entry name" value="GGDEF"/>
    <property type="match status" value="1"/>
</dbReference>
<evidence type="ECO:0000313" key="5">
    <source>
        <dbReference type="EMBL" id="SPZ08469.1"/>
    </source>
</evidence>
<dbReference type="Proteomes" id="UP000626180">
    <property type="component" value="Unassembled WGS sequence"/>
</dbReference>
<dbReference type="InterPro" id="IPR001633">
    <property type="entry name" value="EAL_dom"/>
</dbReference>
<reference evidence="4 7" key="2">
    <citation type="submission" date="2020-10" db="EMBL/GenBank/DDBJ databases">
        <title>Genome sequences of Pseudomonas isolates.</title>
        <authorList>
            <person name="Wessels L."/>
            <person name="Reich F."/>
            <person name="Hammerl J."/>
        </authorList>
    </citation>
    <scope>NUCLEOTIDE SEQUENCE [LARGE SCALE GENOMIC DNA]</scope>
    <source>
        <strain evidence="4 7">20-MO00624-0</strain>
    </source>
</reference>
<dbReference type="InterPro" id="IPR029787">
    <property type="entry name" value="Nucleotide_cyclase"/>
</dbReference>
<dbReference type="InterPro" id="IPR043128">
    <property type="entry name" value="Rev_trsase/Diguanyl_cyclase"/>
</dbReference>
<dbReference type="Gene3D" id="3.20.20.450">
    <property type="entry name" value="EAL domain"/>
    <property type="match status" value="1"/>
</dbReference>
<dbReference type="AlphaFoldDB" id="A0A2X2EJK2"/>
<dbReference type="SMART" id="SM00052">
    <property type="entry name" value="EAL"/>
    <property type="match status" value="1"/>
</dbReference>
<keyword evidence="1" id="KW-0812">Transmembrane</keyword>
<dbReference type="CDD" id="cd01949">
    <property type="entry name" value="GGDEF"/>
    <property type="match status" value="1"/>
</dbReference>
<feature type="domain" description="EAL" evidence="2">
    <location>
        <begin position="265"/>
        <end position="515"/>
    </location>
</feature>
<gene>
    <name evidence="5" type="primary">cph2_11</name>
    <name evidence="4" type="ORF">IRZ65_04530</name>
    <name evidence="5" type="ORF">NCTC11842_02802</name>
</gene>
<dbReference type="Pfam" id="PF00563">
    <property type="entry name" value="EAL"/>
    <property type="match status" value="1"/>
</dbReference>
<evidence type="ECO:0000256" key="1">
    <source>
        <dbReference type="SAM" id="Phobius"/>
    </source>
</evidence>
<dbReference type="SUPFAM" id="SSF141868">
    <property type="entry name" value="EAL domain-like"/>
    <property type="match status" value="1"/>
</dbReference>
<accession>A0A2X2EJK2</accession>
<dbReference type="RefSeq" id="WP_010794997.1">
    <property type="nucleotide sequence ID" value="NZ_CP069262.1"/>
</dbReference>
<dbReference type="SUPFAM" id="SSF55073">
    <property type="entry name" value="Nucleotide cyclase"/>
    <property type="match status" value="1"/>
</dbReference>
<dbReference type="PROSITE" id="PS50883">
    <property type="entry name" value="EAL"/>
    <property type="match status" value="1"/>
</dbReference>
<name>A0A2X2EJK2_PSELU</name>
<feature type="transmembrane region" description="Helical" evidence="1">
    <location>
        <begin position="57"/>
        <end position="76"/>
    </location>
</feature>
<dbReference type="CDD" id="cd01948">
    <property type="entry name" value="EAL"/>
    <property type="match status" value="1"/>
</dbReference>
<evidence type="ECO:0000259" key="3">
    <source>
        <dbReference type="PROSITE" id="PS50887"/>
    </source>
</evidence>
<organism evidence="5 6">
    <name type="scientific">Pseudomonas luteola</name>
    <dbReference type="NCBI Taxonomy" id="47886"/>
    <lineage>
        <taxon>Bacteria</taxon>
        <taxon>Pseudomonadati</taxon>
        <taxon>Pseudomonadota</taxon>
        <taxon>Gammaproteobacteria</taxon>
        <taxon>Pseudomonadales</taxon>
        <taxon>Pseudomonadaceae</taxon>
        <taxon>Pseudomonas</taxon>
    </lineage>
</organism>
<protein>
    <submittedName>
        <fullName evidence="4">EAL domain-containing protein</fullName>
    </submittedName>
    <submittedName>
        <fullName evidence="5">Putative signaling-like protein</fullName>
    </submittedName>
</protein>
<dbReference type="InterPro" id="IPR000160">
    <property type="entry name" value="GGDEF_dom"/>
</dbReference>
<evidence type="ECO:0000313" key="7">
    <source>
        <dbReference type="Proteomes" id="UP000626180"/>
    </source>
</evidence>
<dbReference type="PANTHER" id="PTHR44757">
    <property type="entry name" value="DIGUANYLATE CYCLASE DGCP"/>
    <property type="match status" value="1"/>
</dbReference>
<evidence type="ECO:0000313" key="6">
    <source>
        <dbReference type="Proteomes" id="UP000250443"/>
    </source>
</evidence>
<feature type="transmembrane region" description="Helical" evidence="1">
    <location>
        <begin position="21"/>
        <end position="45"/>
    </location>
</feature>
<dbReference type="InterPro" id="IPR052155">
    <property type="entry name" value="Biofilm_reg_signaling"/>
</dbReference>
<keyword evidence="1" id="KW-0472">Membrane</keyword>
<dbReference type="EMBL" id="UAUF01000012">
    <property type="protein sequence ID" value="SPZ08469.1"/>
    <property type="molecule type" value="Genomic_DNA"/>
</dbReference>
<dbReference type="EMBL" id="JADMCD010000002">
    <property type="protein sequence ID" value="MBF8639947.1"/>
    <property type="molecule type" value="Genomic_DNA"/>
</dbReference>
<sequence length="528" mass="59378">MSLKTFFYSLHKRHFRDVASIIALGVLLLVVMIECDFFEHLVAFSARHESWQVDECITAFIIIGWCGFFFGFRRIADMRKEIEARKQAQEEAYHLANHDNLTHLPNRRALNEHFAKAIRGTREPFFLAIFDLDGFKAINDIYGHITGDRLLEEISQRVATALPKGDFICRLGGDEFAVLLHSAKSETAAHAILKGLAGLVATPMVHGSTALMTAATFGVSHYPNDGQDISTLLRRADVALYQGKRNGKNIIRFFDMAQDHMLEQQSMIAQALREAIEHGYVRPEYQPIVALDGMTIAGFEALARLDHPIHGSIVPDKFIPAAEESGLMTELTDYLLRKACIDAKYWPTGIYLSFNLSAIDLRDPLLPDRIERVLLETGFAASQLEIEITETAIVKDIRQAKLNLDLLRELGVRVAVDDFGTGYSSMAQISRFTFDKLKIDREFIDSMAINDKDDKIVRCMLGLGHGLNMPSIAEGIEHDYQVQWLREAGCEFGQGFLFSRAVPNSEVPELLERHGCYRSDASRAEPVI</sequence>
<keyword evidence="1" id="KW-1133">Transmembrane helix</keyword>
<reference evidence="5 6" key="1">
    <citation type="submission" date="2018-06" db="EMBL/GenBank/DDBJ databases">
        <authorList>
            <consortium name="Pathogen Informatics"/>
            <person name="Doyle S."/>
        </authorList>
    </citation>
    <scope>NUCLEOTIDE SEQUENCE [LARGE SCALE GENOMIC DNA]</scope>
    <source>
        <strain evidence="5 6">NCTC11842</strain>
    </source>
</reference>
<dbReference type="PROSITE" id="PS50887">
    <property type="entry name" value="GGDEF"/>
    <property type="match status" value="1"/>
</dbReference>
<dbReference type="Gene3D" id="3.30.70.270">
    <property type="match status" value="1"/>
</dbReference>
<keyword evidence="7" id="KW-1185">Reference proteome</keyword>
<proteinExistence type="predicted"/>
<dbReference type="Pfam" id="PF00990">
    <property type="entry name" value="GGDEF"/>
    <property type="match status" value="1"/>
</dbReference>
<dbReference type="InterPro" id="IPR035919">
    <property type="entry name" value="EAL_sf"/>
</dbReference>
<feature type="domain" description="GGDEF" evidence="3">
    <location>
        <begin position="123"/>
        <end position="256"/>
    </location>
</feature>
<evidence type="ECO:0000259" key="2">
    <source>
        <dbReference type="PROSITE" id="PS50883"/>
    </source>
</evidence>
<dbReference type="Proteomes" id="UP000250443">
    <property type="component" value="Unassembled WGS sequence"/>
</dbReference>
<evidence type="ECO:0000313" key="4">
    <source>
        <dbReference type="EMBL" id="MBF8639947.1"/>
    </source>
</evidence>